<proteinExistence type="predicted"/>
<sequence>MNPYTILKIKHDAGKAEILQAVARALRERKFSAKEIAIAQKELLNPVSRAMCHFLNHLDLKTYYDQFKPEQTPTRKRKGPTLKYLSLFGDDDEE</sequence>
<organism evidence="1 2">
    <name type="scientific">candidate division CSSED10-310 bacterium</name>
    <dbReference type="NCBI Taxonomy" id="2855610"/>
    <lineage>
        <taxon>Bacteria</taxon>
        <taxon>Bacteria division CSSED10-310</taxon>
    </lineage>
</organism>
<protein>
    <submittedName>
        <fullName evidence="1">Uncharacterized protein</fullName>
    </submittedName>
</protein>
<accession>A0ABV6YZF9</accession>
<dbReference type="EMBL" id="JBHPBY010000204">
    <property type="protein sequence ID" value="MFC1851589.1"/>
    <property type="molecule type" value="Genomic_DNA"/>
</dbReference>
<dbReference type="Proteomes" id="UP001594351">
    <property type="component" value="Unassembled WGS sequence"/>
</dbReference>
<reference evidence="1 2" key="1">
    <citation type="submission" date="2024-09" db="EMBL/GenBank/DDBJ databases">
        <title>Laminarin stimulates single cell rates of sulfate reduction while oxygen inhibits transcriptomic activity in coastal marine sediment.</title>
        <authorList>
            <person name="Lindsay M."/>
            <person name="Orcutt B."/>
            <person name="Emerson D."/>
            <person name="Stepanauskas R."/>
            <person name="D'Angelo T."/>
        </authorList>
    </citation>
    <scope>NUCLEOTIDE SEQUENCE [LARGE SCALE GENOMIC DNA]</scope>
    <source>
        <strain evidence="1">SAG AM-311-K15</strain>
    </source>
</reference>
<evidence type="ECO:0000313" key="1">
    <source>
        <dbReference type="EMBL" id="MFC1851589.1"/>
    </source>
</evidence>
<keyword evidence="2" id="KW-1185">Reference proteome</keyword>
<comment type="caution">
    <text evidence="1">The sequence shown here is derived from an EMBL/GenBank/DDBJ whole genome shotgun (WGS) entry which is preliminary data.</text>
</comment>
<name>A0ABV6YZF9_UNCC1</name>
<gene>
    <name evidence="1" type="ORF">ACFL27_15470</name>
</gene>
<evidence type="ECO:0000313" key="2">
    <source>
        <dbReference type="Proteomes" id="UP001594351"/>
    </source>
</evidence>